<dbReference type="EMBL" id="CAAALY010244674">
    <property type="protein sequence ID" value="VEL32788.1"/>
    <property type="molecule type" value="Genomic_DNA"/>
</dbReference>
<comment type="caution">
    <text evidence="1">The sequence shown here is derived from an EMBL/GenBank/DDBJ whole genome shotgun (WGS) entry which is preliminary data.</text>
</comment>
<dbReference type="AlphaFoldDB" id="A0A448XB96"/>
<sequence>MLQEWQYQLSGIVFSLAVALLTERLTVILSRLQSYFPSSGSFSESAFRKRQLIRNKQCDQKATHQAFRRSRPPSANAIGSELANYLSLSPRYSRQGDLQPQPPPVSPQVLNEVLDDFDRSLGDLIDDDQVNRMYEVSSSTLALFYHFYDDTVCLEAV</sequence>
<evidence type="ECO:0000313" key="2">
    <source>
        <dbReference type="Proteomes" id="UP000784294"/>
    </source>
</evidence>
<keyword evidence="2" id="KW-1185">Reference proteome</keyword>
<evidence type="ECO:0000313" key="1">
    <source>
        <dbReference type="EMBL" id="VEL32788.1"/>
    </source>
</evidence>
<proteinExistence type="predicted"/>
<name>A0A448XB96_9PLAT</name>
<dbReference type="Proteomes" id="UP000784294">
    <property type="component" value="Unassembled WGS sequence"/>
</dbReference>
<gene>
    <name evidence="1" type="ORF">PXEA_LOCUS26228</name>
</gene>
<organism evidence="1 2">
    <name type="scientific">Protopolystoma xenopodis</name>
    <dbReference type="NCBI Taxonomy" id="117903"/>
    <lineage>
        <taxon>Eukaryota</taxon>
        <taxon>Metazoa</taxon>
        <taxon>Spiralia</taxon>
        <taxon>Lophotrochozoa</taxon>
        <taxon>Platyhelminthes</taxon>
        <taxon>Monogenea</taxon>
        <taxon>Polyopisthocotylea</taxon>
        <taxon>Polystomatidea</taxon>
        <taxon>Polystomatidae</taxon>
        <taxon>Protopolystoma</taxon>
    </lineage>
</organism>
<accession>A0A448XB96</accession>
<reference evidence="1" key="1">
    <citation type="submission" date="2018-11" db="EMBL/GenBank/DDBJ databases">
        <authorList>
            <consortium name="Pathogen Informatics"/>
        </authorList>
    </citation>
    <scope>NUCLEOTIDE SEQUENCE</scope>
</reference>
<protein>
    <submittedName>
        <fullName evidence="1">Uncharacterized protein</fullName>
    </submittedName>
</protein>